<evidence type="ECO:0000313" key="2">
    <source>
        <dbReference type="EMBL" id="KAK9019366.1"/>
    </source>
</evidence>
<reference evidence="2 3" key="1">
    <citation type="journal article" date="2024" name="G3 (Bethesda)">
        <title>Genome assembly of Hibiscus sabdariffa L. provides insights into metabolisms of medicinal natural products.</title>
        <authorList>
            <person name="Kim T."/>
        </authorList>
    </citation>
    <scope>NUCLEOTIDE SEQUENCE [LARGE SCALE GENOMIC DNA]</scope>
    <source>
        <strain evidence="2">TK-2024</strain>
        <tissue evidence="2">Old leaves</tissue>
    </source>
</reference>
<organism evidence="2 3">
    <name type="scientific">Hibiscus sabdariffa</name>
    <name type="common">roselle</name>
    <dbReference type="NCBI Taxonomy" id="183260"/>
    <lineage>
        <taxon>Eukaryota</taxon>
        <taxon>Viridiplantae</taxon>
        <taxon>Streptophyta</taxon>
        <taxon>Embryophyta</taxon>
        <taxon>Tracheophyta</taxon>
        <taxon>Spermatophyta</taxon>
        <taxon>Magnoliopsida</taxon>
        <taxon>eudicotyledons</taxon>
        <taxon>Gunneridae</taxon>
        <taxon>Pentapetalae</taxon>
        <taxon>rosids</taxon>
        <taxon>malvids</taxon>
        <taxon>Malvales</taxon>
        <taxon>Malvaceae</taxon>
        <taxon>Malvoideae</taxon>
        <taxon>Hibiscus</taxon>
    </lineage>
</organism>
<gene>
    <name evidence="2" type="ORF">V6N11_053890</name>
</gene>
<accession>A0ABR2S283</accession>
<comment type="caution">
    <text evidence="2">The sequence shown here is derived from an EMBL/GenBank/DDBJ whole genome shotgun (WGS) entry which is preliminary data.</text>
</comment>
<dbReference type="Proteomes" id="UP001396334">
    <property type="component" value="Unassembled WGS sequence"/>
</dbReference>
<name>A0ABR2S283_9ROSI</name>
<sequence length="118" mass="13525">MLLLLLMHCWFVYISGTIPYTLGLPAICRSCTQPRPTDHNFRLIDGLIANIKSKETSVRDRKLWYNVTVRQLTDENTTMLHKANQSGAAEVWWAHNPQVPGSKPGSDKLKRKLTLLFF</sequence>
<evidence type="ECO:0000256" key="1">
    <source>
        <dbReference type="SAM" id="SignalP"/>
    </source>
</evidence>
<evidence type="ECO:0008006" key="4">
    <source>
        <dbReference type="Google" id="ProtNLM"/>
    </source>
</evidence>
<evidence type="ECO:0000313" key="3">
    <source>
        <dbReference type="Proteomes" id="UP001396334"/>
    </source>
</evidence>
<feature type="signal peptide" evidence="1">
    <location>
        <begin position="1"/>
        <end position="16"/>
    </location>
</feature>
<dbReference type="EMBL" id="JBBPBN010000017">
    <property type="protein sequence ID" value="KAK9019366.1"/>
    <property type="molecule type" value="Genomic_DNA"/>
</dbReference>
<feature type="chain" id="PRO_5047011236" description="Secreted protein" evidence="1">
    <location>
        <begin position="17"/>
        <end position="118"/>
    </location>
</feature>
<keyword evidence="3" id="KW-1185">Reference proteome</keyword>
<proteinExistence type="predicted"/>
<keyword evidence="1" id="KW-0732">Signal</keyword>
<protein>
    <recommendedName>
        <fullName evidence="4">Secreted protein</fullName>
    </recommendedName>
</protein>